<dbReference type="Proteomes" id="UP000256977">
    <property type="component" value="Unassembled WGS sequence"/>
</dbReference>
<comment type="function">
    <text evidence="1">In the phosphorylated form it could act as an anti-anti-sigma factor that counteracts SpoIIAB and thus releases sigma f from inhibition.</text>
</comment>
<dbReference type="InterPro" id="IPR014237">
    <property type="entry name" value="Anti-sigma_F_ant"/>
</dbReference>
<protein>
    <recommendedName>
        <fullName evidence="3 6">Anti-sigma F factor antagonist</fullName>
    </recommendedName>
    <alternativeName>
        <fullName evidence="6">Stage II sporulation protein</fullName>
    </alternativeName>
</protein>
<evidence type="ECO:0000313" key="8">
    <source>
        <dbReference type="EMBL" id="RED55176.1"/>
    </source>
</evidence>
<dbReference type="Pfam" id="PF01740">
    <property type="entry name" value="STAS"/>
    <property type="match status" value="1"/>
</dbReference>
<comment type="similarity">
    <text evidence="2 6">Belongs to the anti-sigma-factor antagonist family.</text>
</comment>
<gene>
    <name evidence="8" type="ORF">DFP98_14418</name>
</gene>
<dbReference type="GO" id="GO:0045152">
    <property type="term" value="F:antisigma factor binding"/>
    <property type="evidence" value="ECO:0007669"/>
    <property type="project" value="InterPro"/>
</dbReference>
<evidence type="ECO:0000256" key="4">
    <source>
        <dbReference type="ARBA" id="ARBA00022553"/>
    </source>
</evidence>
<evidence type="ECO:0000256" key="6">
    <source>
        <dbReference type="RuleBase" id="RU003749"/>
    </source>
</evidence>
<evidence type="ECO:0000259" key="7">
    <source>
        <dbReference type="PROSITE" id="PS50801"/>
    </source>
</evidence>
<reference evidence="8 9" key="1">
    <citation type="submission" date="2018-07" db="EMBL/GenBank/DDBJ databases">
        <title>Genomic Encyclopedia of Type Strains, Phase III (KMG-III): the genomes of soil and plant-associated and newly described type strains.</title>
        <authorList>
            <person name="Whitman W."/>
        </authorList>
    </citation>
    <scope>NUCLEOTIDE SEQUENCE [LARGE SCALE GENOMIC DNA]</scope>
    <source>
        <strain evidence="8 9">CECT 7287</strain>
    </source>
</reference>
<dbReference type="PANTHER" id="PTHR33495">
    <property type="entry name" value="ANTI-SIGMA FACTOR ANTAGONIST TM_1081-RELATED-RELATED"/>
    <property type="match status" value="1"/>
</dbReference>
<feature type="domain" description="STAS" evidence="7">
    <location>
        <begin position="24"/>
        <end position="134"/>
    </location>
</feature>
<name>A0A3D9I1Z8_9BACL</name>
<dbReference type="GO" id="GO:0030435">
    <property type="term" value="P:sporulation resulting in formation of a cellular spore"/>
    <property type="evidence" value="ECO:0007669"/>
    <property type="project" value="UniProtKB-KW"/>
</dbReference>
<keyword evidence="4" id="KW-0597">Phosphoprotein</keyword>
<sequence length="138" mass="15732">MRERFVELVTRQAGYGEGEMRMSLQVELEQQRNVLIVRLRGELDHHTADIVRFKMEDAIMRGRCDHVVLSLKELQFMDSSGLGVILGRYKLLKSRGGKMVVCDTQPGVKRLFELSGLFKILSFYDSERLAVAGLEVVS</sequence>
<evidence type="ECO:0000256" key="1">
    <source>
        <dbReference type="ARBA" id="ARBA00001976"/>
    </source>
</evidence>
<dbReference type="NCBIfam" id="TIGR00377">
    <property type="entry name" value="ant_ant_sig"/>
    <property type="match status" value="1"/>
</dbReference>
<accession>A0A3D9I1Z8</accession>
<organism evidence="8 9">
    <name type="scientific">Cohnella phaseoli</name>
    <dbReference type="NCBI Taxonomy" id="456490"/>
    <lineage>
        <taxon>Bacteria</taxon>
        <taxon>Bacillati</taxon>
        <taxon>Bacillota</taxon>
        <taxon>Bacilli</taxon>
        <taxon>Bacillales</taxon>
        <taxon>Paenibacillaceae</taxon>
        <taxon>Cohnella</taxon>
    </lineage>
</organism>
<dbReference type="NCBIfam" id="TIGR02886">
    <property type="entry name" value="spore_II_AA"/>
    <property type="match status" value="1"/>
</dbReference>
<dbReference type="GO" id="GO:0043856">
    <property type="term" value="F:anti-sigma factor antagonist activity"/>
    <property type="evidence" value="ECO:0007669"/>
    <property type="project" value="InterPro"/>
</dbReference>
<keyword evidence="5" id="KW-0749">Sporulation</keyword>
<keyword evidence="9" id="KW-1185">Reference proteome</keyword>
<dbReference type="InterPro" id="IPR003658">
    <property type="entry name" value="Anti-sigma_ant"/>
</dbReference>
<dbReference type="PROSITE" id="PS50801">
    <property type="entry name" value="STAS"/>
    <property type="match status" value="1"/>
</dbReference>
<evidence type="ECO:0000256" key="2">
    <source>
        <dbReference type="ARBA" id="ARBA00009013"/>
    </source>
</evidence>
<proteinExistence type="inferred from homology"/>
<evidence type="ECO:0000313" key="9">
    <source>
        <dbReference type="Proteomes" id="UP000256977"/>
    </source>
</evidence>
<dbReference type="PANTHER" id="PTHR33495:SF2">
    <property type="entry name" value="ANTI-SIGMA FACTOR ANTAGONIST TM_1081-RELATED"/>
    <property type="match status" value="1"/>
</dbReference>
<dbReference type="Gene3D" id="3.30.750.24">
    <property type="entry name" value="STAS domain"/>
    <property type="match status" value="1"/>
</dbReference>
<dbReference type="InterPro" id="IPR036513">
    <property type="entry name" value="STAS_dom_sf"/>
</dbReference>
<dbReference type="CDD" id="cd07043">
    <property type="entry name" value="STAS_anti-anti-sigma_factors"/>
    <property type="match status" value="1"/>
</dbReference>
<dbReference type="AlphaFoldDB" id="A0A3D9I1Z8"/>
<dbReference type="EMBL" id="QRDZ01000044">
    <property type="protein sequence ID" value="RED55176.1"/>
    <property type="molecule type" value="Genomic_DNA"/>
</dbReference>
<evidence type="ECO:0000256" key="3">
    <source>
        <dbReference type="ARBA" id="ARBA00020784"/>
    </source>
</evidence>
<dbReference type="SUPFAM" id="SSF52091">
    <property type="entry name" value="SpoIIaa-like"/>
    <property type="match status" value="1"/>
</dbReference>
<comment type="caution">
    <text evidence="8">The sequence shown here is derived from an EMBL/GenBank/DDBJ whole genome shotgun (WGS) entry which is preliminary data.</text>
</comment>
<dbReference type="InterPro" id="IPR002645">
    <property type="entry name" value="STAS_dom"/>
</dbReference>
<evidence type="ECO:0000256" key="5">
    <source>
        <dbReference type="ARBA" id="ARBA00022969"/>
    </source>
</evidence>